<sequence>MRVLVVEDDPVHAKAAVRVVGPLGHDIIEAGDGEEAVRLLRSQPVDLVVLDWLLPRMSGFEVLYWIRRNLGDVPAVLFLTNKVLDDDIVLAMEAGADDYLVKPFRVGELTARVNALLRRVTHDLERTDHIRAGDYTLDPLGRTVALRGERIDLTPKEFDLTALFFNNLGKLLSRKVVSISTWGRELDPASRTLDTHVYRVRQKLALAPENGLRLSAVYTHGYRLEEVPSKSPRSAVSDQNVLPCN</sequence>
<proteinExistence type="predicted"/>
<evidence type="ECO:0000259" key="7">
    <source>
        <dbReference type="PROSITE" id="PS51755"/>
    </source>
</evidence>
<dbReference type="GO" id="GO:0000156">
    <property type="term" value="F:phosphorelay response regulator activity"/>
    <property type="evidence" value="ECO:0007669"/>
    <property type="project" value="TreeGrafter"/>
</dbReference>
<evidence type="ECO:0000313" key="9">
    <source>
        <dbReference type="Proteomes" id="UP000199548"/>
    </source>
</evidence>
<dbReference type="InterPro" id="IPR011006">
    <property type="entry name" value="CheY-like_superfamily"/>
</dbReference>
<dbReference type="PANTHER" id="PTHR48111:SF40">
    <property type="entry name" value="PHOSPHATE REGULON TRANSCRIPTIONAL REGULATORY PROTEIN PHOB"/>
    <property type="match status" value="1"/>
</dbReference>
<dbReference type="SMART" id="SM00862">
    <property type="entry name" value="Trans_reg_C"/>
    <property type="match status" value="1"/>
</dbReference>
<dbReference type="GO" id="GO:0005829">
    <property type="term" value="C:cytosol"/>
    <property type="evidence" value="ECO:0007669"/>
    <property type="project" value="TreeGrafter"/>
</dbReference>
<reference evidence="8 9" key="1">
    <citation type="submission" date="2016-10" db="EMBL/GenBank/DDBJ databases">
        <authorList>
            <person name="de Groot N.N."/>
        </authorList>
    </citation>
    <scope>NUCLEOTIDE SEQUENCE [LARGE SCALE GENOMIC DNA]</scope>
    <source>
        <strain evidence="8 9">LMG 23650</strain>
    </source>
</reference>
<dbReference type="InterPro" id="IPR036388">
    <property type="entry name" value="WH-like_DNA-bd_sf"/>
</dbReference>
<keyword evidence="1 4" id="KW-0597">Phosphoprotein</keyword>
<dbReference type="AlphaFoldDB" id="A0A1I3J1U3"/>
<protein>
    <submittedName>
        <fullName evidence="8">DNA-binding response regulator, OmpR family, contains REC and winged-helix (WHTH) domain</fullName>
    </submittedName>
</protein>
<evidence type="ECO:0000256" key="5">
    <source>
        <dbReference type="PROSITE-ProRule" id="PRU01091"/>
    </source>
</evidence>
<dbReference type="Gene3D" id="3.40.50.2300">
    <property type="match status" value="1"/>
</dbReference>
<dbReference type="CDD" id="cd17574">
    <property type="entry name" value="REC_OmpR"/>
    <property type="match status" value="1"/>
</dbReference>
<feature type="domain" description="OmpR/PhoB-type" evidence="7">
    <location>
        <begin position="127"/>
        <end position="226"/>
    </location>
</feature>
<organism evidence="8 9">
    <name type="scientific">Paraburkholderia megapolitana</name>
    <dbReference type="NCBI Taxonomy" id="420953"/>
    <lineage>
        <taxon>Bacteria</taxon>
        <taxon>Pseudomonadati</taxon>
        <taxon>Pseudomonadota</taxon>
        <taxon>Betaproteobacteria</taxon>
        <taxon>Burkholderiales</taxon>
        <taxon>Burkholderiaceae</taxon>
        <taxon>Paraburkholderia</taxon>
    </lineage>
</organism>
<dbReference type="SUPFAM" id="SSF52172">
    <property type="entry name" value="CheY-like"/>
    <property type="match status" value="1"/>
</dbReference>
<dbReference type="InterPro" id="IPR001789">
    <property type="entry name" value="Sig_transdc_resp-reg_receiver"/>
</dbReference>
<dbReference type="CDD" id="cd00383">
    <property type="entry name" value="trans_reg_C"/>
    <property type="match status" value="1"/>
</dbReference>
<feature type="domain" description="Response regulatory" evidence="6">
    <location>
        <begin position="2"/>
        <end position="117"/>
    </location>
</feature>
<dbReference type="STRING" id="420953.SAMN05192543_103513"/>
<evidence type="ECO:0000256" key="4">
    <source>
        <dbReference type="PROSITE-ProRule" id="PRU00169"/>
    </source>
</evidence>
<dbReference type="OrthoDB" id="9802426at2"/>
<dbReference type="GO" id="GO:0006355">
    <property type="term" value="P:regulation of DNA-templated transcription"/>
    <property type="evidence" value="ECO:0007669"/>
    <property type="project" value="InterPro"/>
</dbReference>
<keyword evidence="9" id="KW-1185">Reference proteome</keyword>
<evidence type="ECO:0000256" key="2">
    <source>
        <dbReference type="ARBA" id="ARBA00023012"/>
    </source>
</evidence>
<evidence type="ECO:0000256" key="1">
    <source>
        <dbReference type="ARBA" id="ARBA00022553"/>
    </source>
</evidence>
<feature type="modified residue" description="4-aspartylphosphate" evidence="4">
    <location>
        <position position="51"/>
    </location>
</feature>
<dbReference type="Gene3D" id="1.10.10.10">
    <property type="entry name" value="Winged helix-like DNA-binding domain superfamily/Winged helix DNA-binding domain"/>
    <property type="match status" value="1"/>
</dbReference>
<dbReference type="SMART" id="SM00448">
    <property type="entry name" value="REC"/>
    <property type="match status" value="1"/>
</dbReference>
<dbReference type="Pfam" id="PF00072">
    <property type="entry name" value="Response_reg"/>
    <property type="match status" value="1"/>
</dbReference>
<dbReference type="InterPro" id="IPR001867">
    <property type="entry name" value="OmpR/PhoB-type_DNA-bd"/>
</dbReference>
<accession>A0A1I3J1U3</accession>
<evidence type="ECO:0000256" key="3">
    <source>
        <dbReference type="ARBA" id="ARBA00023125"/>
    </source>
</evidence>
<dbReference type="RefSeq" id="WP_091011640.1">
    <property type="nucleotide sequence ID" value="NZ_CP041745.1"/>
</dbReference>
<dbReference type="GO" id="GO:0032993">
    <property type="term" value="C:protein-DNA complex"/>
    <property type="evidence" value="ECO:0007669"/>
    <property type="project" value="TreeGrafter"/>
</dbReference>
<feature type="DNA-binding region" description="OmpR/PhoB-type" evidence="5">
    <location>
        <begin position="127"/>
        <end position="226"/>
    </location>
</feature>
<dbReference type="Gene3D" id="6.10.250.690">
    <property type="match status" value="1"/>
</dbReference>
<dbReference type="PROSITE" id="PS50110">
    <property type="entry name" value="RESPONSE_REGULATORY"/>
    <property type="match status" value="1"/>
</dbReference>
<dbReference type="PANTHER" id="PTHR48111">
    <property type="entry name" value="REGULATOR OF RPOS"/>
    <property type="match status" value="1"/>
</dbReference>
<evidence type="ECO:0000259" key="6">
    <source>
        <dbReference type="PROSITE" id="PS50110"/>
    </source>
</evidence>
<keyword evidence="3 5" id="KW-0238">DNA-binding</keyword>
<dbReference type="GO" id="GO:0000976">
    <property type="term" value="F:transcription cis-regulatory region binding"/>
    <property type="evidence" value="ECO:0007669"/>
    <property type="project" value="TreeGrafter"/>
</dbReference>
<evidence type="ECO:0000313" key="8">
    <source>
        <dbReference type="EMBL" id="SFI54036.1"/>
    </source>
</evidence>
<dbReference type="Proteomes" id="UP000199548">
    <property type="component" value="Unassembled WGS sequence"/>
</dbReference>
<name>A0A1I3J1U3_9BURK</name>
<dbReference type="Pfam" id="PF00486">
    <property type="entry name" value="Trans_reg_C"/>
    <property type="match status" value="1"/>
</dbReference>
<dbReference type="PROSITE" id="PS51755">
    <property type="entry name" value="OMPR_PHOB"/>
    <property type="match status" value="1"/>
</dbReference>
<gene>
    <name evidence="8" type="ORF">SAMN05192543_103513</name>
</gene>
<dbReference type="InterPro" id="IPR039420">
    <property type="entry name" value="WalR-like"/>
</dbReference>
<keyword evidence="2" id="KW-0902">Two-component regulatory system</keyword>
<dbReference type="EMBL" id="FOQU01000003">
    <property type="protein sequence ID" value="SFI54036.1"/>
    <property type="molecule type" value="Genomic_DNA"/>
</dbReference>